<feature type="domain" description="UBA" evidence="1">
    <location>
        <begin position="251"/>
        <end position="291"/>
    </location>
</feature>
<dbReference type="InterPro" id="IPR009060">
    <property type="entry name" value="UBA-like_sf"/>
</dbReference>
<dbReference type="SMART" id="SM00165">
    <property type="entry name" value="UBA"/>
    <property type="match status" value="1"/>
</dbReference>
<proteinExistence type="predicted"/>
<dbReference type="FunCoup" id="Q01H62">
    <property type="interactions" value="1629"/>
</dbReference>
<dbReference type="Gene3D" id="1.10.8.10">
    <property type="entry name" value="DNA helicase RuvA subunit, C-terminal domain"/>
    <property type="match status" value="1"/>
</dbReference>
<comment type="caution">
    <text evidence="2">The sequence shown here is derived from an EMBL/GenBank/DDBJ whole genome shotgun (WGS) entry which is preliminary data.</text>
</comment>
<dbReference type="STRING" id="70448.Q01H62"/>
<gene>
    <name evidence="2" type="ORF">OT_ostta01g00200</name>
</gene>
<reference evidence="2 3" key="2">
    <citation type="journal article" date="2014" name="BMC Genomics">
        <title>An improved genome of the model marine alga Ostreococcus tauri unfolds by assessing Illumina de novo assemblies.</title>
        <authorList>
            <person name="Blanc-Mathieu R."/>
            <person name="Verhelst B."/>
            <person name="Derelle E."/>
            <person name="Rombauts S."/>
            <person name="Bouget F.Y."/>
            <person name="Carre I."/>
            <person name="Chateau A."/>
            <person name="Eyre-Walker A."/>
            <person name="Grimsley N."/>
            <person name="Moreau H."/>
            <person name="Piegu B."/>
            <person name="Rivals E."/>
            <person name="Schackwitz W."/>
            <person name="Van de Peer Y."/>
            <person name="Piganeau G."/>
        </authorList>
    </citation>
    <scope>NUCLEOTIDE SEQUENCE [LARGE SCALE GENOMIC DNA]</scope>
    <source>
        <strain evidence="3">OTTH 0595 / CCAP 157/2 / RCC745</strain>
    </source>
</reference>
<dbReference type="OrthoDB" id="272778at2759"/>
<dbReference type="KEGG" id="ota:OT_ostta01g00200"/>
<dbReference type="RefSeq" id="XP_003074080.1">
    <property type="nucleotide sequence ID" value="XM_003074034.1"/>
</dbReference>
<dbReference type="AlphaFoldDB" id="Q01H62"/>
<dbReference type="PROSITE" id="PS50030">
    <property type="entry name" value="UBA"/>
    <property type="match status" value="1"/>
</dbReference>
<dbReference type="SUPFAM" id="SSF46934">
    <property type="entry name" value="UBA-like"/>
    <property type="match status" value="1"/>
</dbReference>
<dbReference type="Proteomes" id="UP000009170">
    <property type="component" value="Unassembled WGS sequence"/>
</dbReference>
<dbReference type="EMBL" id="CAID01000001">
    <property type="protein sequence ID" value="CAL49932.1"/>
    <property type="molecule type" value="Genomic_DNA"/>
</dbReference>
<protein>
    <submittedName>
        <fullName evidence="2">UBA-like</fullName>
    </submittedName>
</protein>
<evidence type="ECO:0000313" key="2">
    <source>
        <dbReference type="EMBL" id="CAL49932.1"/>
    </source>
</evidence>
<accession>Q01H62</accession>
<reference evidence="3" key="1">
    <citation type="journal article" date="2006" name="Proc. Natl. Acad. Sci. U.S.A.">
        <title>Genome analysis of the smallest free-living eukaryote Ostreococcus tauri unveils many unique features.</title>
        <authorList>
            <person name="Derelle E."/>
            <person name="Ferraz C."/>
            <person name="Rombauts S."/>
            <person name="Rouze P."/>
            <person name="Worden A.Z."/>
            <person name="Robbens S."/>
            <person name="Partensky F."/>
            <person name="Degroeve S."/>
            <person name="Echeynie S."/>
            <person name="Cooke R."/>
            <person name="Saeys Y."/>
            <person name="Wuyts J."/>
            <person name="Jabbari K."/>
            <person name="Bowler C."/>
            <person name="Panaud O."/>
            <person name="Piegu B."/>
            <person name="Ball S.G."/>
            <person name="Ral J.-P."/>
            <person name="Bouget F.-Y."/>
            <person name="Piganeau G."/>
            <person name="De Baets B."/>
            <person name="Picard A."/>
            <person name="Delseny M."/>
            <person name="Demaille J."/>
            <person name="Van de Peer Y."/>
            <person name="Moreau H."/>
        </authorList>
    </citation>
    <scope>NUCLEOTIDE SEQUENCE [LARGE SCALE GENOMIC DNA]</scope>
    <source>
        <strain evidence="3">OTTH 0595 / CCAP 157/2 / RCC745</strain>
    </source>
</reference>
<evidence type="ECO:0000259" key="1">
    <source>
        <dbReference type="PROSITE" id="PS50030"/>
    </source>
</evidence>
<dbReference type="InterPro" id="IPR015940">
    <property type="entry name" value="UBA"/>
</dbReference>
<evidence type="ECO:0000313" key="3">
    <source>
        <dbReference type="Proteomes" id="UP000009170"/>
    </source>
</evidence>
<sequence length="291" mass="30781">MLDLERRFRGAPFARALACGVVVATVYARTRARGATAASWIFADRDLASKSSASRVSWVLTRALCGELAFAQDAFELVVGMSALSGTAVELERLASTRRLLGIVLAASIASRVCARAIENVFAVDASARVSGPYALVFALVWIWSVEKPATSSFAFGAFGPRFTIYFNDKSKMVLMSMLLALKGGVYGACAAICGAFGGYTVTHGIGTSNDALLVFPDWVVTVLRGGARKQPIYRMRAMRAAAGGGVPSRAPSEENIRLLVSMGFDAAVAARALRQANDDVPRATTILLGG</sequence>
<organism evidence="2 3">
    <name type="scientific">Ostreococcus tauri</name>
    <name type="common">Marine green alga</name>
    <dbReference type="NCBI Taxonomy" id="70448"/>
    <lineage>
        <taxon>Eukaryota</taxon>
        <taxon>Viridiplantae</taxon>
        <taxon>Chlorophyta</taxon>
        <taxon>Mamiellophyceae</taxon>
        <taxon>Mamiellales</taxon>
        <taxon>Bathycoccaceae</taxon>
        <taxon>Ostreococcus</taxon>
    </lineage>
</organism>
<dbReference type="GeneID" id="9832488"/>
<dbReference type="Pfam" id="PF00627">
    <property type="entry name" value="UBA"/>
    <property type="match status" value="1"/>
</dbReference>
<name>Q01H62_OSTTA</name>
<dbReference type="InParanoid" id="Q01H62"/>
<keyword evidence="3" id="KW-1185">Reference proteome</keyword>